<dbReference type="InterPro" id="IPR039633">
    <property type="entry name" value="PAP"/>
</dbReference>
<evidence type="ECO:0000313" key="6">
    <source>
        <dbReference type="Proteomes" id="UP000324705"/>
    </source>
</evidence>
<keyword evidence="6" id="KW-1185">Reference proteome</keyword>
<evidence type="ECO:0000259" key="4">
    <source>
        <dbReference type="Pfam" id="PF04755"/>
    </source>
</evidence>
<dbReference type="GO" id="GO:0009536">
    <property type="term" value="C:plastid"/>
    <property type="evidence" value="ECO:0007669"/>
    <property type="project" value="UniProtKB-SubCell"/>
</dbReference>
<comment type="subcellular location">
    <subcellularLocation>
        <location evidence="1">Plastid</location>
    </subcellularLocation>
</comment>
<protein>
    <recommendedName>
        <fullName evidence="4">Plastid lipid-associated protein/fibrillin conserved domain-containing protein</fullName>
    </recommendedName>
</protein>
<dbReference type="PANTHER" id="PTHR31906">
    <property type="entry name" value="PLASTID-LIPID-ASSOCIATED PROTEIN 4, CHLOROPLASTIC-RELATED"/>
    <property type="match status" value="1"/>
</dbReference>
<accession>A0A9R0SJE8</accession>
<keyword evidence="3" id="KW-0809">Transit peptide</keyword>
<evidence type="ECO:0000256" key="2">
    <source>
        <dbReference type="ARBA" id="ARBA00022640"/>
    </source>
</evidence>
<reference evidence="5 6" key="1">
    <citation type="submission" date="2017-09" db="EMBL/GenBank/DDBJ databases">
        <authorList>
            <consortium name="International Durum Wheat Genome Sequencing Consortium (IDWGSC)"/>
            <person name="Milanesi L."/>
        </authorList>
    </citation>
    <scope>NUCLEOTIDE SEQUENCE [LARGE SCALE GENOMIC DNA]</scope>
    <source>
        <strain evidence="6">cv. Svevo</strain>
    </source>
</reference>
<organism evidence="5 6">
    <name type="scientific">Triticum turgidum subsp. durum</name>
    <name type="common">Durum wheat</name>
    <name type="synonym">Triticum durum</name>
    <dbReference type="NCBI Taxonomy" id="4567"/>
    <lineage>
        <taxon>Eukaryota</taxon>
        <taxon>Viridiplantae</taxon>
        <taxon>Streptophyta</taxon>
        <taxon>Embryophyta</taxon>
        <taxon>Tracheophyta</taxon>
        <taxon>Spermatophyta</taxon>
        <taxon>Magnoliopsida</taxon>
        <taxon>Liliopsida</taxon>
        <taxon>Poales</taxon>
        <taxon>Poaceae</taxon>
        <taxon>BOP clade</taxon>
        <taxon>Pooideae</taxon>
        <taxon>Triticodae</taxon>
        <taxon>Triticeae</taxon>
        <taxon>Triticinae</taxon>
        <taxon>Triticum</taxon>
    </lineage>
</organism>
<dbReference type="Gramene" id="TRITD4Av1G194610.1">
    <property type="protein sequence ID" value="TRITD4Av1G194610.1"/>
    <property type="gene ID" value="TRITD4Av1G194610"/>
</dbReference>
<gene>
    <name evidence="5" type="ORF">TRITD_4Av1G194610</name>
</gene>
<dbReference type="EMBL" id="LT934117">
    <property type="protein sequence ID" value="VAH95254.1"/>
    <property type="molecule type" value="Genomic_DNA"/>
</dbReference>
<evidence type="ECO:0000256" key="1">
    <source>
        <dbReference type="ARBA" id="ARBA00004474"/>
    </source>
</evidence>
<dbReference type="InterPro" id="IPR006843">
    <property type="entry name" value="PAP/fibrillin_dom"/>
</dbReference>
<dbReference type="AlphaFoldDB" id="A0A9R0SJE8"/>
<feature type="domain" description="Plastid lipid-associated protein/fibrillin conserved" evidence="4">
    <location>
        <begin position="11"/>
        <end position="96"/>
    </location>
</feature>
<evidence type="ECO:0000313" key="5">
    <source>
        <dbReference type="EMBL" id="VAH95254.1"/>
    </source>
</evidence>
<keyword evidence="2" id="KW-0934">Plastid</keyword>
<dbReference type="Proteomes" id="UP000324705">
    <property type="component" value="Chromosome 4A"/>
</dbReference>
<sequence>MQRPKFLRPYGMIYQAINTDTLRAQNMETLPYFNQVTANLVPLNSRKVAVRFDYFKIFSLIQIKAPGSGKGELEITYLDEDLRVSRGDKGNLFVLKMADPLYRVPL</sequence>
<evidence type="ECO:0000256" key="3">
    <source>
        <dbReference type="ARBA" id="ARBA00022946"/>
    </source>
</evidence>
<name>A0A9R0SJE8_TRITD</name>
<dbReference type="Pfam" id="PF04755">
    <property type="entry name" value="PAP_fibrillin"/>
    <property type="match status" value="1"/>
</dbReference>
<proteinExistence type="predicted"/>